<name>A0A850Q5G2_9RHOB</name>
<evidence type="ECO:0000313" key="2">
    <source>
        <dbReference type="Proteomes" id="UP000592216"/>
    </source>
</evidence>
<dbReference type="AlphaFoldDB" id="A0A850Q5G2"/>
<dbReference type="Proteomes" id="UP000592216">
    <property type="component" value="Unassembled WGS sequence"/>
</dbReference>
<sequence length="112" mass="12853">MFIAILLAGQTKADEPQILSATAQKEGLGWRIEVTVSHSDTGWDHFVDFWSIETRDGTEIERRTLLHPHPEEQPLTRSLSGVSVPDGIRKVFIRAHCRRDGWSKDRFMLKLK</sequence>
<proteinExistence type="predicted"/>
<reference evidence="1 2" key="1">
    <citation type="submission" date="2020-04" db="EMBL/GenBank/DDBJ databases">
        <title>Donghicola sp., a member of the Rhodobacteraceae family isolated from mangrove forest in Thailand.</title>
        <authorList>
            <person name="Charoenyingcharoen P."/>
            <person name="Yukphan P."/>
        </authorList>
    </citation>
    <scope>NUCLEOTIDE SEQUENCE [LARGE SCALE GENOMIC DNA]</scope>
    <source>
        <strain evidence="1 2">B5-SW-15</strain>
    </source>
</reference>
<accession>A0A850Q5G2</accession>
<dbReference type="EMBL" id="JABCJE010000001">
    <property type="protein sequence ID" value="NVO22308.1"/>
    <property type="molecule type" value="Genomic_DNA"/>
</dbReference>
<evidence type="ECO:0000313" key="1">
    <source>
        <dbReference type="EMBL" id="NVO22308.1"/>
    </source>
</evidence>
<protein>
    <submittedName>
        <fullName evidence="1">Uncharacterized protein</fullName>
    </submittedName>
</protein>
<gene>
    <name evidence="1" type="ORF">HJ536_02975</name>
</gene>
<comment type="caution">
    <text evidence="1">The sequence shown here is derived from an EMBL/GenBank/DDBJ whole genome shotgun (WGS) entry which is preliminary data.</text>
</comment>
<organism evidence="1 2">
    <name type="scientific">Donghicola mangrovi</name>
    <dbReference type="NCBI Taxonomy" id="2729614"/>
    <lineage>
        <taxon>Bacteria</taxon>
        <taxon>Pseudomonadati</taxon>
        <taxon>Pseudomonadota</taxon>
        <taxon>Alphaproteobacteria</taxon>
        <taxon>Rhodobacterales</taxon>
        <taxon>Roseobacteraceae</taxon>
        <taxon>Donghicola</taxon>
    </lineage>
</organism>